<dbReference type="EMBL" id="CP144752">
    <property type="protein sequence ID" value="WVZ89834.1"/>
    <property type="molecule type" value="Genomic_DNA"/>
</dbReference>
<dbReference type="GO" id="GO:0046983">
    <property type="term" value="F:protein dimerization activity"/>
    <property type="evidence" value="ECO:0007669"/>
    <property type="project" value="InterPro"/>
</dbReference>
<dbReference type="PANTHER" id="PTHR23272">
    <property type="entry name" value="BED FINGER-RELATED"/>
    <property type="match status" value="1"/>
</dbReference>
<reference evidence="2 3" key="1">
    <citation type="submission" date="2024-02" db="EMBL/GenBank/DDBJ databases">
        <title>High-quality chromosome-scale genome assembly of Pensacola bahiagrass (Paspalum notatum Flugge var. saurae).</title>
        <authorList>
            <person name="Vega J.M."/>
            <person name="Podio M."/>
            <person name="Orjuela J."/>
            <person name="Siena L.A."/>
            <person name="Pessino S.C."/>
            <person name="Combes M.C."/>
            <person name="Mariac C."/>
            <person name="Albertini E."/>
            <person name="Pupilli F."/>
            <person name="Ortiz J.P.A."/>
            <person name="Leblanc O."/>
        </authorList>
    </citation>
    <scope>NUCLEOTIDE SEQUENCE [LARGE SCALE GENOMIC DNA]</scope>
    <source>
        <strain evidence="2">R1</strain>
        <tissue evidence="2">Leaf</tissue>
    </source>
</reference>
<dbReference type="InterPro" id="IPR012337">
    <property type="entry name" value="RNaseH-like_sf"/>
</dbReference>
<dbReference type="AlphaFoldDB" id="A0AAQ3UCP3"/>
<name>A0AAQ3UCP3_PASNO</name>
<gene>
    <name evidence="2" type="ORF">U9M48_036189</name>
</gene>
<protein>
    <recommendedName>
        <fullName evidence="1">HAT C-terminal dimerisation domain-containing protein</fullName>
    </recommendedName>
</protein>
<dbReference type="InterPro" id="IPR008906">
    <property type="entry name" value="HATC_C_dom"/>
</dbReference>
<keyword evidence="3" id="KW-1185">Reference proteome</keyword>
<organism evidence="2 3">
    <name type="scientific">Paspalum notatum var. saurae</name>
    <dbReference type="NCBI Taxonomy" id="547442"/>
    <lineage>
        <taxon>Eukaryota</taxon>
        <taxon>Viridiplantae</taxon>
        <taxon>Streptophyta</taxon>
        <taxon>Embryophyta</taxon>
        <taxon>Tracheophyta</taxon>
        <taxon>Spermatophyta</taxon>
        <taxon>Magnoliopsida</taxon>
        <taxon>Liliopsida</taxon>
        <taxon>Poales</taxon>
        <taxon>Poaceae</taxon>
        <taxon>PACMAD clade</taxon>
        <taxon>Panicoideae</taxon>
        <taxon>Andropogonodae</taxon>
        <taxon>Paspaleae</taxon>
        <taxon>Paspalinae</taxon>
        <taxon>Paspalum</taxon>
    </lineage>
</organism>
<dbReference type="Proteomes" id="UP001341281">
    <property type="component" value="Chromosome 08"/>
</dbReference>
<dbReference type="Pfam" id="PF05699">
    <property type="entry name" value="Dimer_Tnp_hAT"/>
    <property type="match status" value="1"/>
</dbReference>
<sequence>MCFTTVASESMFSTGGRIISAHRSRLAPSMVEALMCMQAWSHADMLGTNSTFVGALTTCLDEEDEDIDDPTSTIVD</sequence>
<feature type="domain" description="HAT C-terminal dimerisation" evidence="1">
    <location>
        <begin position="3"/>
        <end position="40"/>
    </location>
</feature>
<evidence type="ECO:0000313" key="2">
    <source>
        <dbReference type="EMBL" id="WVZ89834.1"/>
    </source>
</evidence>
<dbReference type="SUPFAM" id="SSF53098">
    <property type="entry name" value="Ribonuclease H-like"/>
    <property type="match status" value="1"/>
</dbReference>
<evidence type="ECO:0000259" key="1">
    <source>
        <dbReference type="Pfam" id="PF05699"/>
    </source>
</evidence>
<accession>A0AAQ3UCP3</accession>
<evidence type="ECO:0000313" key="3">
    <source>
        <dbReference type="Proteomes" id="UP001341281"/>
    </source>
</evidence>
<proteinExistence type="predicted"/>
<dbReference type="PANTHER" id="PTHR23272:SF187">
    <property type="entry name" value="AC9 TRANSPOSASE-RELATED"/>
    <property type="match status" value="1"/>
</dbReference>